<gene>
    <name evidence="3" type="ORF">FXF69_08270</name>
</gene>
<sequence>MVEGAEPSPRKTRAHHGDKDSETPTVKVCKRNGCVNTPWPYGAAGPGLPTSIPQAPSIPSAPAIPAVPSLPPSPSGVVLPPLNGTGPRQAEEVGESRMTLMSPVGANEDDETDWAVVIGIALVAEVALLWGAACVALWRRRVALERLGAAPRTGGGDGPAAG</sequence>
<dbReference type="RefSeq" id="WP_067900973.1">
    <property type="nucleotide sequence ID" value="NZ_VSFG01000001.1"/>
</dbReference>
<evidence type="ECO:0000256" key="1">
    <source>
        <dbReference type="SAM" id="MobiDB-lite"/>
    </source>
</evidence>
<evidence type="ECO:0000313" key="4">
    <source>
        <dbReference type="Proteomes" id="UP000323380"/>
    </source>
</evidence>
<dbReference type="EMBL" id="VSFG01000001">
    <property type="protein sequence ID" value="TYB49117.1"/>
    <property type="molecule type" value="Genomic_DNA"/>
</dbReference>
<name>A0A5D0NXA5_9ACTN</name>
<protein>
    <submittedName>
        <fullName evidence="3">Uncharacterized protein</fullName>
    </submittedName>
</protein>
<evidence type="ECO:0000256" key="2">
    <source>
        <dbReference type="SAM" id="Phobius"/>
    </source>
</evidence>
<organism evidence="3 4">
    <name type="scientific">Actinomadura chibensis</name>
    <dbReference type="NCBI Taxonomy" id="392828"/>
    <lineage>
        <taxon>Bacteria</taxon>
        <taxon>Bacillati</taxon>
        <taxon>Actinomycetota</taxon>
        <taxon>Actinomycetes</taxon>
        <taxon>Streptosporangiales</taxon>
        <taxon>Thermomonosporaceae</taxon>
        <taxon>Actinomadura</taxon>
    </lineage>
</organism>
<feature type="transmembrane region" description="Helical" evidence="2">
    <location>
        <begin position="114"/>
        <end position="138"/>
    </location>
</feature>
<dbReference type="STRING" id="1220554.GCA_001552135_06687"/>
<feature type="region of interest" description="Disordered" evidence="1">
    <location>
        <begin position="75"/>
        <end position="96"/>
    </location>
</feature>
<keyword evidence="2" id="KW-0812">Transmembrane</keyword>
<dbReference type="AlphaFoldDB" id="A0A5D0NXA5"/>
<keyword evidence="2" id="KW-0472">Membrane</keyword>
<accession>A0A5D0NXA5</accession>
<feature type="region of interest" description="Disordered" evidence="1">
    <location>
        <begin position="1"/>
        <end position="25"/>
    </location>
</feature>
<evidence type="ECO:0000313" key="3">
    <source>
        <dbReference type="EMBL" id="TYB49117.1"/>
    </source>
</evidence>
<dbReference type="Proteomes" id="UP000323380">
    <property type="component" value="Unassembled WGS sequence"/>
</dbReference>
<keyword evidence="4" id="KW-1185">Reference proteome</keyword>
<reference evidence="3 4" key="1">
    <citation type="submission" date="2019-08" db="EMBL/GenBank/DDBJ databases">
        <title>Actinomadura sp. nov. CYP1-5 isolated from mountain soil.</title>
        <authorList>
            <person name="Songsumanus A."/>
            <person name="Kuncharoen N."/>
            <person name="Kudo T."/>
            <person name="Yuki M."/>
            <person name="Igarashi Y."/>
            <person name="Tanasupawat S."/>
        </authorList>
    </citation>
    <scope>NUCLEOTIDE SEQUENCE [LARGE SCALE GENOMIC DNA]</scope>
    <source>
        <strain evidence="3 4">JCM 14158</strain>
    </source>
</reference>
<keyword evidence="2" id="KW-1133">Transmembrane helix</keyword>
<comment type="caution">
    <text evidence="3">The sequence shown here is derived from an EMBL/GenBank/DDBJ whole genome shotgun (WGS) entry which is preliminary data.</text>
</comment>
<proteinExistence type="predicted"/>